<protein>
    <recommendedName>
        <fullName evidence="1">Core Histone H2A/H2B/H3 domain-containing protein</fullName>
    </recommendedName>
</protein>
<evidence type="ECO:0000313" key="2">
    <source>
        <dbReference type="EMBL" id="PLB49115.1"/>
    </source>
</evidence>
<organism evidence="2 3">
    <name type="scientific">Aspergillus steynii IBT 23096</name>
    <dbReference type="NCBI Taxonomy" id="1392250"/>
    <lineage>
        <taxon>Eukaryota</taxon>
        <taxon>Fungi</taxon>
        <taxon>Dikarya</taxon>
        <taxon>Ascomycota</taxon>
        <taxon>Pezizomycotina</taxon>
        <taxon>Eurotiomycetes</taxon>
        <taxon>Eurotiomycetidae</taxon>
        <taxon>Eurotiales</taxon>
        <taxon>Aspergillaceae</taxon>
        <taxon>Aspergillus</taxon>
        <taxon>Aspergillus subgen. Circumdati</taxon>
    </lineage>
</organism>
<sequence length="96" mass="11221">MPRTIIETVHSARTGKLVSRKIFTVPRSKILHRRRVRFLHKFRRANQPSSHLSIEKTAFRRLAREVMRDIPEASGIKFDSLAMDTIQDIVETLVVR</sequence>
<dbReference type="InterPro" id="IPR009072">
    <property type="entry name" value="Histone-fold"/>
</dbReference>
<dbReference type="RefSeq" id="XP_024704417.1">
    <property type="nucleotide sequence ID" value="XM_024853259.1"/>
</dbReference>
<keyword evidence="3" id="KW-1185">Reference proteome</keyword>
<name>A0A2I2G8C3_9EURO</name>
<dbReference type="Gene3D" id="1.10.20.10">
    <property type="entry name" value="Histone, subunit A"/>
    <property type="match status" value="1"/>
</dbReference>
<dbReference type="SUPFAM" id="SSF47113">
    <property type="entry name" value="Histone-fold"/>
    <property type="match status" value="1"/>
</dbReference>
<accession>A0A2I2G8C3</accession>
<feature type="domain" description="Core Histone H2A/H2B/H3" evidence="1">
    <location>
        <begin position="41"/>
        <end position="96"/>
    </location>
</feature>
<evidence type="ECO:0000259" key="1">
    <source>
        <dbReference type="Pfam" id="PF00125"/>
    </source>
</evidence>
<reference evidence="2 3" key="1">
    <citation type="submission" date="2016-12" db="EMBL/GenBank/DDBJ databases">
        <title>The genomes of Aspergillus section Nigri reveals drivers in fungal speciation.</title>
        <authorList>
            <consortium name="DOE Joint Genome Institute"/>
            <person name="Vesth T.C."/>
            <person name="Nybo J."/>
            <person name="Theobald S."/>
            <person name="Brandl J."/>
            <person name="Frisvad J.C."/>
            <person name="Nielsen K.F."/>
            <person name="Lyhne E.K."/>
            <person name="Kogle M.E."/>
            <person name="Kuo A."/>
            <person name="Riley R."/>
            <person name="Clum A."/>
            <person name="Nolan M."/>
            <person name="Lipzen A."/>
            <person name="Salamov A."/>
            <person name="Henrissat B."/>
            <person name="Wiebenga A."/>
            <person name="De Vries R.P."/>
            <person name="Grigoriev I.V."/>
            <person name="Mortensen U.H."/>
            <person name="Andersen M.R."/>
            <person name="Baker S.E."/>
        </authorList>
    </citation>
    <scope>NUCLEOTIDE SEQUENCE [LARGE SCALE GENOMIC DNA]</scope>
    <source>
        <strain evidence="2 3">IBT 23096</strain>
    </source>
</reference>
<dbReference type="AlphaFoldDB" id="A0A2I2G8C3"/>
<dbReference type="InterPro" id="IPR007125">
    <property type="entry name" value="H2A/H2B/H3"/>
</dbReference>
<dbReference type="GO" id="GO:0003677">
    <property type="term" value="F:DNA binding"/>
    <property type="evidence" value="ECO:0007669"/>
    <property type="project" value="InterPro"/>
</dbReference>
<dbReference type="Proteomes" id="UP000234275">
    <property type="component" value="Unassembled WGS sequence"/>
</dbReference>
<proteinExistence type="predicted"/>
<evidence type="ECO:0000313" key="3">
    <source>
        <dbReference type="Proteomes" id="UP000234275"/>
    </source>
</evidence>
<comment type="caution">
    <text evidence="2">The sequence shown here is derived from an EMBL/GenBank/DDBJ whole genome shotgun (WGS) entry which is preliminary data.</text>
</comment>
<dbReference type="GO" id="GO:0046982">
    <property type="term" value="F:protein heterodimerization activity"/>
    <property type="evidence" value="ECO:0007669"/>
    <property type="project" value="InterPro"/>
</dbReference>
<gene>
    <name evidence="2" type="ORF">P170DRAFT_475432</name>
</gene>
<dbReference type="Pfam" id="PF00125">
    <property type="entry name" value="Histone"/>
    <property type="match status" value="1"/>
</dbReference>
<dbReference type="EMBL" id="MSFO01000004">
    <property type="protein sequence ID" value="PLB49115.1"/>
    <property type="molecule type" value="Genomic_DNA"/>
</dbReference>
<dbReference type="VEuPathDB" id="FungiDB:P170DRAFT_475432"/>
<dbReference type="GeneID" id="36560957"/>